<dbReference type="EC" id="2.7.13.3" evidence="2"/>
<evidence type="ECO:0000313" key="13">
    <source>
        <dbReference type="EMBL" id="RZQ64710.1"/>
    </source>
</evidence>
<dbReference type="Gene3D" id="3.30.565.10">
    <property type="entry name" value="Histidine kinase-like ATPase, C-terminal domain"/>
    <property type="match status" value="1"/>
</dbReference>
<feature type="transmembrane region" description="Helical" evidence="9">
    <location>
        <begin position="109"/>
        <end position="127"/>
    </location>
</feature>
<dbReference type="GO" id="GO:0046983">
    <property type="term" value="F:protein dimerization activity"/>
    <property type="evidence" value="ECO:0007669"/>
    <property type="project" value="InterPro"/>
</dbReference>
<feature type="transmembrane region" description="Helical" evidence="9">
    <location>
        <begin position="139"/>
        <end position="156"/>
    </location>
</feature>
<feature type="domain" description="Signal transduction histidine kinase subgroup 3 dimerisation and phosphoacceptor" evidence="11">
    <location>
        <begin position="174"/>
        <end position="237"/>
    </location>
</feature>
<dbReference type="PANTHER" id="PTHR24421">
    <property type="entry name" value="NITRATE/NITRITE SENSOR PROTEIN NARX-RELATED"/>
    <property type="match status" value="1"/>
</dbReference>
<evidence type="ECO:0000259" key="11">
    <source>
        <dbReference type="Pfam" id="PF07730"/>
    </source>
</evidence>
<dbReference type="InterPro" id="IPR055558">
    <property type="entry name" value="DUF7134"/>
</dbReference>
<dbReference type="OrthoDB" id="227596at2"/>
<keyword evidence="5" id="KW-0547">Nucleotide-binding</keyword>
<dbReference type="InterPro" id="IPR003594">
    <property type="entry name" value="HATPase_dom"/>
</dbReference>
<comment type="caution">
    <text evidence="13">The sequence shown here is derived from an EMBL/GenBank/DDBJ whole genome shotgun (WGS) entry which is preliminary data.</text>
</comment>
<gene>
    <name evidence="13" type="ORF">EWH70_07405</name>
</gene>
<sequence length="359" mass="37195">MLSYASAAAALRTRTGEAVFAGGIAALVLTAAVLVSLADPAARPAWQGGGGLLVAATAALLWRREHPVPVLVVTAVFGGAYFALGFAGGPEPIPFVVALYAAAAEGHRIAALAAIPGVVGVVAGVNTVRAEPLPGAGELAAIVATLATVVALGELGRARRAYLREAQDRAALAERLRIARDLHDQLGHRLAVISVQAGAALLRGRDRPEVAEAALTTIREASTEAAGELRATLGALRFGSTPGLDRLADLLRDVRETGLEVRHHVEGTPWPLPAATEEAAYRIVQEALTNVLRHARASTVDVTTRYRGRWLELEIRDDGTAAPGPEGGGLRGMRERASGRLTAGPAPGGGFAVRARLRA</sequence>
<name>A0A4Q7JA82_9PSEU</name>
<evidence type="ECO:0000256" key="3">
    <source>
        <dbReference type="ARBA" id="ARBA00022553"/>
    </source>
</evidence>
<dbReference type="GO" id="GO:0005524">
    <property type="term" value="F:ATP binding"/>
    <property type="evidence" value="ECO:0007669"/>
    <property type="project" value="UniProtKB-KW"/>
</dbReference>
<keyword evidence="9" id="KW-1133">Transmembrane helix</keyword>
<reference evidence="13 14" key="1">
    <citation type="submission" date="2019-02" db="EMBL/GenBank/DDBJ databases">
        <title>Draft genome sequence of Amycolatopsis sp. 8-3EHSu isolated from roots of Suaeda maritima.</title>
        <authorList>
            <person name="Duangmal K."/>
            <person name="Chantavorakit T."/>
        </authorList>
    </citation>
    <scope>NUCLEOTIDE SEQUENCE [LARGE SCALE GENOMIC DNA]</scope>
    <source>
        <strain evidence="13 14">8-3EHSu</strain>
    </source>
</reference>
<evidence type="ECO:0000256" key="1">
    <source>
        <dbReference type="ARBA" id="ARBA00000085"/>
    </source>
</evidence>
<dbReference type="PANTHER" id="PTHR24421:SF10">
    <property type="entry name" value="NITRATE_NITRITE SENSOR PROTEIN NARQ"/>
    <property type="match status" value="1"/>
</dbReference>
<keyword evidence="8" id="KW-0902">Two-component regulatory system</keyword>
<dbReference type="Gene3D" id="1.20.5.1930">
    <property type="match status" value="1"/>
</dbReference>
<dbReference type="RefSeq" id="WP_130474509.1">
    <property type="nucleotide sequence ID" value="NZ_SFCC01000003.1"/>
</dbReference>
<accession>A0A4Q7JA82</accession>
<evidence type="ECO:0000256" key="7">
    <source>
        <dbReference type="ARBA" id="ARBA00022840"/>
    </source>
</evidence>
<organism evidence="13 14">
    <name type="scientific">Amycolatopsis suaedae</name>
    <dbReference type="NCBI Taxonomy" id="2510978"/>
    <lineage>
        <taxon>Bacteria</taxon>
        <taxon>Bacillati</taxon>
        <taxon>Actinomycetota</taxon>
        <taxon>Actinomycetes</taxon>
        <taxon>Pseudonocardiales</taxon>
        <taxon>Pseudonocardiaceae</taxon>
        <taxon>Amycolatopsis</taxon>
    </lineage>
</organism>
<dbReference type="CDD" id="cd16917">
    <property type="entry name" value="HATPase_UhpB-NarQ-NarX-like"/>
    <property type="match status" value="1"/>
</dbReference>
<evidence type="ECO:0000256" key="2">
    <source>
        <dbReference type="ARBA" id="ARBA00012438"/>
    </source>
</evidence>
<evidence type="ECO:0000256" key="8">
    <source>
        <dbReference type="ARBA" id="ARBA00023012"/>
    </source>
</evidence>
<protein>
    <recommendedName>
        <fullName evidence="2">histidine kinase</fullName>
        <ecNumber evidence="2">2.7.13.3</ecNumber>
    </recommendedName>
</protein>
<keyword evidence="3" id="KW-0597">Phosphoprotein</keyword>
<evidence type="ECO:0000256" key="9">
    <source>
        <dbReference type="SAM" id="Phobius"/>
    </source>
</evidence>
<dbReference type="SUPFAM" id="SSF55874">
    <property type="entry name" value="ATPase domain of HSP90 chaperone/DNA topoisomerase II/histidine kinase"/>
    <property type="match status" value="1"/>
</dbReference>
<proteinExistence type="predicted"/>
<dbReference type="GO" id="GO:0016020">
    <property type="term" value="C:membrane"/>
    <property type="evidence" value="ECO:0007669"/>
    <property type="project" value="InterPro"/>
</dbReference>
<dbReference type="Proteomes" id="UP000292003">
    <property type="component" value="Unassembled WGS sequence"/>
</dbReference>
<keyword evidence="7" id="KW-0067">ATP-binding</keyword>
<dbReference type="Pfam" id="PF23539">
    <property type="entry name" value="DUF7134"/>
    <property type="match status" value="1"/>
</dbReference>
<keyword evidence="9" id="KW-0472">Membrane</keyword>
<evidence type="ECO:0000256" key="4">
    <source>
        <dbReference type="ARBA" id="ARBA00022679"/>
    </source>
</evidence>
<evidence type="ECO:0000313" key="14">
    <source>
        <dbReference type="Proteomes" id="UP000292003"/>
    </source>
</evidence>
<dbReference type="EMBL" id="SFCC01000003">
    <property type="protein sequence ID" value="RZQ64710.1"/>
    <property type="molecule type" value="Genomic_DNA"/>
</dbReference>
<dbReference type="Pfam" id="PF07730">
    <property type="entry name" value="HisKA_3"/>
    <property type="match status" value="1"/>
</dbReference>
<dbReference type="Pfam" id="PF02518">
    <property type="entry name" value="HATPase_c"/>
    <property type="match status" value="1"/>
</dbReference>
<dbReference type="InterPro" id="IPR036890">
    <property type="entry name" value="HATPase_C_sf"/>
</dbReference>
<keyword evidence="6 13" id="KW-0418">Kinase</keyword>
<dbReference type="InterPro" id="IPR050482">
    <property type="entry name" value="Sensor_HK_TwoCompSys"/>
</dbReference>
<dbReference type="AlphaFoldDB" id="A0A4Q7JA82"/>
<feature type="transmembrane region" description="Helical" evidence="9">
    <location>
        <begin position="68"/>
        <end position="88"/>
    </location>
</feature>
<evidence type="ECO:0000256" key="5">
    <source>
        <dbReference type="ARBA" id="ARBA00022741"/>
    </source>
</evidence>
<feature type="transmembrane region" description="Helical" evidence="9">
    <location>
        <begin position="45"/>
        <end position="62"/>
    </location>
</feature>
<evidence type="ECO:0000259" key="10">
    <source>
        <dbReference type="Pfam" id="PF02518"/>
    </source>
</evidence>
<comment type="catalytic activity">
    <reaction evidence="1">
        <text>ATP + protein L-histidine = ADP + protein N-phospho-L-histidine.</text>
        <dbReference type="EC" id="2.7.13.3"/>
    </reaction>
</comment>
<evidence type="ECO:0000259" key="12">
    <source>
        <dbReference type="Pfam" id="PF23539"/>
    </source>
</evidence>
<feature type="domain" description="DUF7134" evidence="12">
    <location>
        <begin position="22"/>
        <end position="160"/>
    </location>
</feature>
<feature type="transmembrane region" description="Helical" evidence="9">
    <location>
        <begin position="20"/>
        <end position="38"/>
    </location>
</feature>
<evidence type="ECO:0000256" key="6">
    <source>
        <dbReference type="ARBA" id="ARBA00022777"/>
    </source>
</evidence>
<dbReference type="GO" id="GO:0000155">
    <property type="term" value="F:phosphorelay sensor kinase activity"/>
    <property type="evidence" value="ECO:0007669"/>
    <property type="project" value="InterPro"/>
</dbReference>
<keyword evidence="4" id="KW-0808">Transferase</keyword>
<dbReference type="InterPro" id="IPR011712">
    <property type="entry name" value="Sig_transdc_His_kin_sub3_dim/P"/>
</dbReference>
<keyword evidence="14" id="KW-1185">Reference proteome</keyword>
<keyword evidence="9" id="KW-0812">Transmembrane</keyword>
<feature type="domain" description="Histidine kinase/HSP90-like ATPase" evidence="10">
    <location>
        <begin position="277"/>
        <end position="355"/>
    </location>
</feature>